<dbReference type="PANTHER" id="PTHR30349:SF41">
    <property type="entry name" value="INTEGRASE_RECOMBINASE PROTEIN MJ0367-RELATED"/>
    <property type="match status" value="1"/>
</dbReference>
<evidence type="ECO:0000256" key="3">
    <source>
        <dbReference type="ARBA" id="ARBA00023125"/>
    </source>
</evidence>
<dbReference type="Proteomes" id="UP000603434">
    <property type="component" value="Unassembled WGS sequence"/>
</dbReference>
<comment type="caution">
    <text evidence="8">The sequence shown here is derived from an EMBL/GenBank/DDBJ whole genome shotgun (WGS) entry which is preliminary data.</text>
</comment>
<dbReference type="InterPro" id="IPR050090">
    <property type="entry name" value="Tyrosine_recombinase_XerCD"/>
</dbReference>
<keyword evidence="4" id="KW-0233">DNA recombination</keyword>
<dbReference type="InterPro" id="IPR002104">
    <property type="entry name" value="Integrase_catalytic"/>
</dbReference>
<dbReference type="PANTHER" id="PTHR30349">
    <property type="entry name" value="PHAGE INTEGRASE-RELATED"/>
    <property type="match status" value="1"/>
</dbReference>
<evidence type="ECO:0000313" key="8">
    <source>
        <dbReference type="EMBL" id="MBC8361677.1"/>
    </source>
</evidence>
<sequence length="324" mass="37917">MKNFESFLAPQLKAFMAYRQNLGYATKTLWSHLKTFDRYLKRTKHERSLLQPSFFLELRANLKMEPTSANRVLYTARDFFQFLVRKGLYTTNPLHDIPPLSENRFIPFVFSPDQLDQLLGAVCKRIRKYPKYYLKDLCVYLAIVLLARCGMRISEPLRLLRSHYRPDEKTLYIEKTKFKKDRLIPIPLSAADEINNYLAVRNALLGKDQNPYLLARNKQKMVRDYQIRSAYHQAVKDIGLNQARQIIGNTVFSAPVPHSLRHSFAVNTLRRVKEKGRSPQNALPVLAIYMGHCKYKHTIKYLKVLDAEQRKGLADFVFSNREDT</sequence>
<protein>
    <submittedName>
        <fullName evidence="8">Tyrosine-type recombinase/integrase</fullName>
    </submittedName>
</protein>
<dbReference type="SUPFAM" id="SSF56349">
    <property type="entry name" value="DNA breaking-rejoining enzymes"/>
    <property type="match status" value="1"/>
</dbReference>
<evidence type="ECO:0000256" key="2">
    <source>
        <dbReference type="ARBA" id="ARBA00022908"/>
    </source>
</evidence>
<keyword evidence="3 5" id="KW-0238">DNA-binding</keyword>
<evidence type="ECO:0000259" key="6">
    <source>
        <dbReference type="PROSITE" id="PS51898"/>
    </source>
</evidence>
<reference evidence="8 9" key="1">
    <citation type="submission" date="2020-08" db="EMBL/GenBank/DDBJ databases">
        <title>Bridging the membrane lipid divide: bacteria of the FCB group superphylum have the potential to synthesize archaeal ether lipids.</title>
        <authorList>
            <person name="Villanueva L."/>
            <person name="Von Meijenfeldt F.A.B."/>
            <person name="Westbye A.B."/>
            <person name="Yadav S."/>
            <person name="Hopmans E.C."/>
            <person name="Dutilh B.E."/>
            <person name="Sinninghe Damste J.S."/>
        </authorList>
    </citation>
    <scope>NUCLEOTIDE SEQUENCE [LARGE SCALE GENOMIC DNA]</scope>
    <source>
        <strain evidence="8">NIOZ-UU30</strain>
    </source>
</reference>
<dbReference type="GO" id="GO:0015074">
    <property type="term" value="P:DNA integration"/>
    <property type="evidence" value="ECO:0007669"/>
    <property type="project" value="UniProtKB-KW"/>
</dbReference>
<dbReference type="Gene3D" id="1.10.443.10">
    <property type="entry name" value="Intergrase catalytic core"/>
    <property type="match status" value="1"/>
</dbReference>
<dbReference type="GO" id="GO:0003677">
    <property type="term" value="F:DNA binding"/>
    <property type="evidence" value="ECO:0007669"/>
    <property type="project" value="UniProtKB-UniRule"/>
</dbReference>
<dbReference type="InterPro" id="IPR044068">
    <property type="entry name" value="CB"/>
</dbReference>
<organism evidence="8 9">
    <name type="scientific">Candidatus Desulfatibia profunda</name>
    <dbReference type="NCBI Taxonomy" id="2841695"/>
    <lineage>
        <taxon>Bacteria</taxon>
        <taxon>Pseudomonadati</taxon>
        <taxon>Thermodesulfobacteriota</taxon>
        <taxon>Desulfobacteria</taxon>
        <taxon>Desulfobacterales</taxon>
        <taxon>Desulfobacterales incertae sedis</taxon>
        <taxon>Candidatus Desulfatibia</taxon>
    </lineage>
</organism>
<dbReference type="InterPro" id="IPR013762">
    <property type="entry name" value="Integrase-like_cat_sf"/>
</dbReference>
<dbReference type="EMBL" id="JACNJH010000145">
    <property type="protein sequence ID" value="MBC8361677.1"/>
    <property type="molecule type" value="Genomic_DNA"/>
</dbReference>
<dbReference type="AlphaFoldDB" id="A0A8J6NT02"/>
<evidence type="ECO:0000256" key="5">
    <source>
        <dbReference type="PROSITE-ProRule" id="PRU01248"/>
    </source>
</evidence>
<feature type="domain" description="Tyr recombinase" evidence="6">
    <location>
        <begin position="105"/>
        <end position="315"/>
    </location>
</feature>
<keyword evidence="2" id="KW-0229">DNA integration</keyword>
<name>A0A8J6NT02_9BACT</name>
<gene>
    <name evidence="8" type="ORF">H8E23_09780</name>
</gene>
<accession>A0A8J6NT02</accession>
<feature type="domain" description="Core-binding (CB)" evidence="7">
    <location>
        <begin position="6"/>
        <end position="84"/>
    </location>
</feature>
<evidence type="ECO:0000313" key="9">
    <source>
        <dbReference type="Proteomes" id="UP000603434"/>
    </source>
</evidence>
<proteinExistence type="inferred from homology"/>
<evidence type="ECO:0000256" key="1">
    <source>
        <dbReference type="ARBA" id="ARBA00008857"/>
    </source>
</evidence>
<dbReference type="Pfam" id="PF00589">
    <property type="entry name" value="Phage_integrase"/>
    <property type="match status" value="1"/>
</dbReference>
<dbReference type="InterPro" id="IPR011010">
    <property type="entry name" value="DNA_brk_join_enz"/>
</dbReference>
<comment type="similarity">
    <text evidence="1">Belongs to the 'phage' integrase family.</text>
</comment>
<dbReference type="PROSITE" id="PS51900">
    <property type="entry name" value="CB"/>
    <property type="match status" value="1"/>
</dbReference>
<dbReference type="PROSITE" id="PS51898">
    <property type="entry name" value="TYR_RECOMBINASE"/>
    <property type="match status" value="1"/>
</dbReference>
<evidence type="ECO:0000259" key="7">
    <source>
        <dbReference type="PROSITE" id="PS51900"/>
    </source>
</evidence>
<dbReference type="GO" id="GO:0006310">
    <property type="term" value="P:DNA recombination"/>
    <property type="evidence" value="ECO:0007669"/>
    <property type="project" value="UniProtKB-KW"/>
</dbReference>
<evidence type="ECO:0000256" key="4">
    <source>
        <dbReference type="ARBA" id="ARBA00023172"/>
    </source>
</evidence>